<keyword evidence="2" id="KW-0732">Signal</keyword>
<dbReference type="InterPro" id="IPR036415">
    <property type="entry name" value="Lamin_tail_dom_sf"/>
</dbReference>
<evidence type="ECO:0000313" key="4">
    <source>
        <dbReference type="EMBL" id="PUA37620.1"/>
    </source>
</evidence>
<gene>
    <name evidence="4" type="ORF">C8Z91_19975</name>
</gene>
<dbReference type="Gene3D" id="2.60.40.1260">
    <property type="entry name" value="Lamin Tail domain"/>
    <property type="match status" value="1"/>
</dbReference>
<proteinExistence type="predicted"/>
<dbReference type="Pfam" id="PF07833">
    <property type="entry name" value="Cu_amine_oxidN1"/>
    <property type="match status" value="1"/>
</dbReference>
<protein>
    <recommendedName>
        <fullName evidence="3">LTD domain-containing protein</fullName>
    </recommendedName>
</protein>
<dbReference type="EMBL" id="PYHP01000050">
    <property type="protein sequence ID" value="PUA37620.1"/>
    <property type="molecule type" value="Genomic_DNA"/>
</dbReference>
<evidence type="ECO:0000256" key="2">
    <source>
        <dbReference type="SAM" id="SignalP"/>
    </source>
</evidence>
<dbReference type="SUPFAM" id="SSF55383">
    <property type="entry name" value="Copper amine oxidase, domain N"/>
    <property type="match status" value="1"/>
</dbReference>
<dbReference type="RefSeq" id="WP_108532888.1">
    <property type="nucleotide sequence ID" value="NZ_PYHP01000050.1"/>
</dbReference>
<dbReference type="InterPro" id="IPR013222">
    <property type="entry name" value="Glyco_hyd_98_carb-bd"/>
</dbReference>
<dbReference type="InterPro" id="IPR001322">
    <property type="entry name" value="Lamin_tail_dom"/>
</dbReference>
<evidence type="ECO:0000313" key="5">
    <source>
        <dbReference type="Proteomes" id="UP000244184"/>
    </source>
</evidence>
<comment type="caution">
    <text evidence="4">The sequence shown here is derived from an EMBL/GenBank/DDBJ whole genome shotgun (WGS) entry which is preliminary data.</text>
</comment>
<feature type="domain" description="LTD" evidence="3">
    <location>
        <begin position="263"/>
        <end position="392"/>
    </location>
</feature>
<reference evidence="4 5" key="1">
    <citation type="submission" date="2018-03" db="EMBL/GenBank/DDBJ databases">
        <title>Genome sequence of Paenibacillus elgii strain AC13 an antimicrobial compound producing bacteria.</title>
        <authorList>
            <person name="Kurokawa A.S."/>
            <person name="Araujo J.F."/>
            <person name="Costa R.A."/>
            <person name="Ortega D.B."/>
            <person name="Pires A.S."/>
            <person name="Pappas G.J.Jr."/>
            <person name="Franco O.L."/>
            <person name="Barreto C."/>
            <person name="Magalhaes B.S."/>
            <person name="Kruger R.H."/>
        </authorList>
    </citation>
    <scope>NUCLEOTIDE SEQUENCE [LARGE SCALE GENOMIC DNA]</scope>
    <source>
        <strain evidence="4 5">AC13</strain>
    </source>
</reference>
<dbReference type="InterPro" id="IPR012854">
    <property type="entry name" value="Cu_amine_oxidase-like_N"/>
</dbReference>
<feature type="signal peptide" evidence="2">
    <location>
        <begin position="1"/>
        <end position="26"/>
    </location>
</feature>
<name>A0A2T6G0C7_9BACL</name>
<dbReference type="PROSITE" id="PS51841">
    <property type="entry name" value="LTD"/>
    <property type="match status" value="1"/>
</dbReference>
<dbReference type="AlphaFoldDB" id="A0A2T6G0C7"/>
<dbReference type="SUPFAM" id="SSF49785">
    <property type="entry name" value="Galactose-binding domain-like"/>
    <property type="match status" value="1"/>
</dbReference>
<dbReference type="Pfam" id="PF08305">
    <property type="entry name" value="NPCBM"/>
    <property type="match status" value="1"/>
</dbReference>
<organism evidence="4 5">
    <name type="scientific">Paenibacillus elgii</name>
    <dbReference type="NCBI Taxonomy" id="189691"/>
    <lineage>
        <taxon>Bacteria</taxon>
        <taxon>Bacillati</taxon>
        <taxon>Bacillota</taxon>
        <taxon>Bacilli</taxon>
        <taxon>Bacillales</taxon>
        <taxon>Paenibacillaceae</taxon>
        <taxon>Paenibacillus</taxon>
    </lineage>
</organism>
<dbReference type="Pfam" id="PF00932">
    <property type="entry name" value="LTD"/>
    <property type="match status" value="1"/>
</dbReference>
<evidence type="ECO:0000256" key="1">
    <source>
        <dbReference type="SAM" id="MobiDB-lite"/>
    </source>
</evidence>
<dbReference type="InterPro" id="IPR038637">
    <property type="entry name" value="NPCBM_sf"/>
</dbReference>
<feature type="region of interest" description="Disordered" evidence="1">
    <location>
        <begin position="90"/>
        <end position="114"/>
    </location>
</feature>
<dbReference type="SUPFAM" id="SSF74853">
    <property type="entry name" value="Lamin A/C globular tail domain"/>
    <property type="match status" value="1"/>
</dbReference>
<feature type="chain" id="PRO_5015688319" description="LTD domain-containing protein" evidence="2">
    <location>
        <begin position="27"/>
        <end position="392"/>
    </location>
</feature>
<dbReference type="Gene3D" id="3.30.457.10">
    <property type="entry name" value="Copper amine oxidase-like, N-terminal domain"/>
    <property type="match status" value="1"/>
</dbReference>
<dbReference type="Gene3D" id="2.60.120.1060">
    <property type="entry name" value="NPCBM/NEW2 domain"/>
    <property type="match status" value="1"/>
</dbReference>
<dbReference type="Proteomes" id="UP000244184">
    <property type="component" value="Unassembled WGS sequence"/>
</dbReference>
<dbReference type="InterPro" id="IPR008979">
    <property type="entry name" value="Galactose-bd-like_sf"/>
</dbReference>
<sequence length="392" mass="42612">MKPGIKGFLLGAVTTLLLTSASVAAAAGGTQIEVYFKSLKYMFDGSEKKPTGDSGFIYKGTTYVPLRFIGESLGKEVSWDESTNTIWVGEKPAELKTSGSKSEESSGKTENLTSLPFKKEDEASMLNVDSWGKGGHNTAVHKTFFIGGTEYSTGLGLYLHDNPYPAHLRTGGTVELQLNGKYERLSGFAGADDSKLSNTAKGTMTFIADGKEVLALKDLAAGEKPRQVDLALSEVQTLRINFQSDRNGLINMILADPKLALADTAAASAADKNAEKQSSDVFIVKLDKTKEYVVIKNRGEASVDLKGWRLSNASSGKKVTFTKSFVLEPNSYVMLLSGQEGRNYKATGIDISEYKEYSQSLLWTTDPVWNDDKPETAELYDSTGTKVSEYKQ</sequence>
<evidence type="ECO:0000259" key="3">
    <source>
        <dbReference type="PROSITE" id="PS51841"/>
    </source>
</evidence>
<accession>A0A2T6G0C7</accession>
<dbReference type="InterPro" id="IPR036582">
    <property type="entry name" value="Mao_N_sf"/>
</dbReference>